<protein>
    <recommendedName>
        <fullName evidence="5">DRBM domain-containing protein</fullName>
    </recommendedName>
</protein>
<dbReference type="CDD" id="cd19859">
    <property type="entry name" value="DSRM_STAU_rpt3"/>
    <property type="match status" value="1"/>
</dbReference>
<evidence type="ECO:0000259" key="5">
    <source>
        <dbReference type="PROSITE" id="PS50137"/>
    </source>
</evidence>
<dbReference type="FunFam" id="3.30.160.20:FF:000073">
    <property type="entry name" value="Double-stranded RNA-binding protein Staufen homolog"/>
    <property type="match status" value="1"/>
</dbReference>
<feature type="domain" description="DRBM" evidence="5">
    <location>
        <begin position="48"/>
        <end position="115"/>
    </location>
</feature>
<dbReference type="SMART" id="SM00358">
    <property type="entry name" value="DSRM"/>
    <property type="match status" value="5"/>
</dbReference>
<feature type="domain" description="DRBM" evidence="5">
    <location>
        <begin position="411"/>
        <end position="479"/>
    </location>
</feature>
<proteinExistence type="predicted"/>
<dbReference type="Pfam" id="PF00035">
    <property type="entry name" value="dsrm"/>
    <property type="match status" value="3"/>
</dbReference>
<feature type="region of interest" description="Disordered" evidence="4">
    <location>
        <begin position="1"/>
        <end position="32"/>
    </location>
</feature>
<dbReference type="GO" id="GO:0007281">
    <property type="term" value="P:germ cell development"/>
    <property type="evidence" value="ECO:0007669"/>
    <property type="project" value="TreeGrafter"/>
</dbReference>
<feature type="domain" description="DRBM" evidence="5">
    <location>
        <begin position="203"/>
        <end position="255"/>
    </location>
</feature>
<evidence type="ECO:0000256" key="2">
    <source>
        <dbReference type="ARBA" id="ARBA00022884"/>
    </source>
</evidence>
<feature type="compositionally biased region" description="Polar residues" evidence="4">
    <location>
        <begin position="19"/>
        <end position="30"/>
    </location>
</feature>
<dbReference type="SUPFAM" id="SSF54768">
    <property type="entry name" value="dsRNA-binding domain-like"/>
    <property type="match status" value="5"/>
</dbReference>
<name>A0A1B6LQN7_9HEMI</name>
<dbReference type="GO" id="GO:0010468">
    <property type="term" value="P:regulation of gene expression"/>
    <property type="evidence" value="ECO:0007669"/>
    <property type="project" value="UniProtKB-ARBA"/>
</dbReference>
<organism evidence="6">
    <name type="scientific">Graphocephala atropunctata</name>
    <dbReference type="NCBI Taxonomy" id="36148"/>
    <lineage>
        <taxon>Eukaryota</taxon>
        <taxon>Metazoa</taxon>
        <taxon>Ecdysozoa</taxon>
        <taxon>Arthropoda</taxon>
        <taxon>Hexapoda</taxon>
        <taxon>Insecta</taxon>
        <taxon>Pterygota</taxon>
        <taxon>Neoptera</taxon>
        <taxon>Paraneoptera</taxon>
        <taxon>Hemiptera</taxon>
        <taxon>Auchenorrhyncha</taxon>
        <taxon>Membracoidea</taxon>
        <taxon>Cicadellidae</taxon>
        <taxon>Cicadellinae</taxon>
        <taxon>Cicadellini</taxon>
        <taxon>Graphocephala</taxon>
    </lineage>
</organism>
<dbReference type="CDD" id="cd19861">
    <property type="entry name" value="DSRM_STAU_rpt5"/>
    <property type="match status" value="1"/>
</dbReference>
<evidence type="ECO:0000313" key="6">
    <source>
        <dbReference type="EMBL" id="JAT25937.1"/>
    </source>
</evidence>
<accession>A0A1B6LQN7</accession>
<dbReference type="GO" id="GO:0005886">
    <property type="term" value="C:plasma membrane"/>
    <property type="evidence" value="ECO:0007669"/>
    <property type="project" value="TreeGrafter"/>
</dbReference>
<reference evidence="6" key="1">
    <citation type="submission" date="2015-11" db="EMBL/GenBank/DDBJ databases">
        <title>De novo transcriptome assembly of four potential Pierce s Disease insect vectors from Arizona vineyards.</title>
        <authorList>
            <person name="Tassone E.E."/>
        </authorList>
    </citation>
    <scope>NUCLEOTIDE SEQUENCE</scope>
</reference>
<dbReference type="CDD" id="cd19857">
    <property type="entry name" value="DSRM_STAU_rpt1"/>
    <property type="match status" value="1"/>
</dbReference>
<dbReference type="EMBL" id="GEBQ01014040">
    <property type="protein sequence ID" value="JAT25937.1"/>
    <property type="molecule type" value="Transcribed_RNA"/>
</dbReference>
<feature type="region of interest" description="Disordered" evidence="4">
    <location>
        <begin position="661"/>
        <end position="683"/>
    </location>
</feature>
<dbReference type="InterPro" id="IPR014720">
    <property type="entry name" value="dsRBD_dom"/>
</dbReference>
<dbReference type="GO" id="GO:0008298">
    <property type="term" value="P:intracellular mRNA localization"/>
    <property type="evidence" value="ECO:0007669"/>
    <property type="project" value="TreeGrafter"/>
</dbReference>
<sequence>MMTSGQAAMEGAAIPVSETELSSSHTMSQKGSEDIDNVELANLMKEKTPMCLVNELARYNKIQHQYRLTSEQGPAHKKLFTVTLKLGDEEYSAEGASIKKAQHLAASDALKSTDYKHPPPKASRNNRLGKNNITPTVELNALAMKRGEPTVYTFVELPTFTYAPHNNYTYHRGVYAQVRPPFTPTIAIDYSRRNVSCKPVQHTYRFEAQRFYGSKPPSLYKVTVKVGEREFSGEGLTAQAARHDAAAKALEELRNLPLEPSMVDNSLASADPGVVNIEADSSSELKSPISLVHELALKRNLTVLFDVISEKGPPHMRTFVTRCCVGDNFETVGEGNGKKISKKRAAEKMLDQLKLLPPTTTVTAANCAGAIRMKRKPNPTKKKSRNLIKVTCSNSNKENNAENAETVDEINPISRLMQIQQAKKEKEPIYTLMEERGQTRRREFFMEVTVGEHSFVGSGPNKKIAKRNAAEGLLQKLGYSSVTPGKPRLTSAEVNRKVFVEAENTMKTQVGGSGGRQLVPGLLLMSDNHVTTGKNNGYPPQLNTRVAPKGHSVNIQATAAMAKEYLNGTNPMSVDTMNDGKSTPAVRPKDQLLYLAQLLGFRVQFSDFPKGNHSEFLSLVSLSTDPPQVCHGSGLTTELSHDQAALTALRALSEMGLDSVTPLKKEPSSIPPNSDGMYTGKGNSVIKTNYVNGGHPNK</sequence>
<dbReference type="Pfam" id="PF16482">
    <property type="entry name" value="Staufen_C"/>
    <property type="match status" value="1"/>
</dbReference>
<gene>
    <name evidence="6" type="ORF">g.21237</name>
</gene>
<dbReference type="InterPro" id="IPR032478">
    <property type="entry name" value="Staufen_C"/>
</dbReference>
<dbReference type="CDD" id="cd19860">
    <property type="entry name" value="DSRM_STAU_rpt4"/>
    <property type="match status" value="1"/>
</dbReference>
<dbReference type="PANTHER" id="PTHR46054:SF3">
    <property type="entry name" value="MATERNAL EFFECT PROTEIN STAUFEN"/>
    <property type="match status" value="1"/>
</dbReference>
<dbReference type="InterPro" id="IPR051740">
    <property type="entry name" value="DRBM-containing_protein"/>
</dbReference>
<dbReference type="GO" id="GO:0003729">
    <property type="term" value="F:mRNA binding"/>
    <property type="evidence" value="ECO:0007669"/>
    <property type="project" value="TreeGrafter"/>
</dbReference>
<dbReference type="GO" id="GO:0010494">
    <property type="term" value="C:cytoplasmic stress granule"/>
    <property type="evidence" value="ECO:0007669"/>
    <property type="project" value="TreeGrafter"/>
</dbReference>
<dbReference type="FunFam" id="3.30.160.20:FF:000007">
    <property type="entry name" value="Double-stranded RNA-binding protein Staufen homolog 1"/>
    <property type="match status" value="2"/>
</dbReference>
<dbReference type="GO" id="GO:0035418">
    <property type="term" value="P:protein localization to synapse"/>
    <property type="evidence" value="ECO:0007669"/>
    <property type="project" value="TreeGrafter"/>
</dbReference>
<dbReference type="GO" id="GO:0043025">
    <property type="term" value="C:neuronal cell body"/>
    <property type="evidence" value="ECO:0007669"/>
    <property type="project" value="TreeGrafter"/>
</dbReference>
<dbReference type="PROSITE" id="PS50137">
    <property type="entry name" value="DS_RBD"/>
    <property type="match status" value="4"/>
</dbReference>
<evidence type="ECO:0000256" key="4">
    <source>
        <dbReference type="SAM" id="MobiDB-lite"/>
    </source>
</evidence>
<keyword evidence="2 3" id="KW-0694">RNA-binding</keyword>
<evidence type="ECO:0000256" key="1">
    <source>
        <dbReference type="ARBA" id="ARBA00022737"/>
    </source>
</evidence>
<feature type="region of interest" description="Disordered" evidence="4">
    <location>
        <begin position="112"/>
        <end position="131"/>
    </location>
</feature>
<dbReference type="AlphaFoldDB" id="A0A1B6LQN7"/>
<keyword evidence="1" id="KW-0677">Repeat</keyword>
<feature type="domain" description="DRBM" evidence="5">
    <location>
        <begin position="287"/>
        <end position="355"/>
    </location>
</feature>
<dbReference type="GO" id="GO:0003725">
    <property type="term" value="F:double-stranded RNA binding"/>
    <property type="evidence" value="ECO:0007669"/>
    <property type="project" value="TreeGrafter"/>
</dbReference>
<dbReference type="PANTHER" id="PTHR46054">
    <property type="entry name" value="MATERNAL EFFECT PROTEIN STAUFEN"/>
    <property type="match status" value="1"/>
</dbReference>
<evidence type="ECO:0000256" key="3">
    <source>
        <dbReference type="PROSITE-ProRule" id="PRU00266"/>
    </source>
</evidence>
<dbReference type="GO" id="GO:0032839">
    <property type="term" value="C:dendrite cytoplasm"/>
    <property type="evidence" value="ECO:0007669"/>
    <property type="project" value="GOC"/>
</dbReference>
<dbReference type="GO" id="GO:0098964">
    <property type="term" value="P:anterograde dendritic transport of messenger ribonucleoprotein complex"/>
    <property type="evidence" value="ECO:0007669"/>
    <property type="project" value="TreeGrafter"/>
</dbReference>
<dbReference type="Gene3D" id="3.30.160.20">
    <property type="match status" value="5"/>
</dbReference>